<feature type="region of interest" description="Disordered" evidence="8">
    <location>
        <begin position="275"/>
        <end position="299"/>
    </location>
</feature>
<protein>
    <recommendedName>
        <fullName evidence="9">C2H2-type domain-containing protein</fullName>
    </recommendedName>
</protein>
<dbReference type="EMBL" id="KN818271">
    <property type="protein sequence ID" value="KIL62372.1"/>
    <property type="molecule type" value="Genomic_DNA"/>
</dbReference>
<evidence type="ECO:0000256" key="2">
    <source>
        <dbReference type="ARBA" id="ARBA00022723"/>
    </source>
</evidence>
<keyword evidence="5" id="KW-0862">Zinc</keyword>
<dbReference type="InParanoid" id="A0A0C2WLC5"/>
<keyword evidence="6" id="KW-0539">Nucleus</keyword>
<evidence type="ECO:0000256" key="4">
    <source>
        <dbReference type="ARBA" id="ARBA00022771"/>
    </source>
</evidence>
<accession>A0A0C2WLC5</accession>
<feature type="region of interest" description="Disordered" evidence="8">
    <location>
        <begin position="142"/>
        <end position="161"/>
    </location>
</feature>
<dbReference type="GO" id="GO:0000981">
    <property type="term" value="F:DNA-binding transcription factor activity, RNA polymerase II-specific"/>
    <property type="evidence" value="ECO:0007669"/>
    <property type="project" value="TreeGrafter"/>
</dbReference>
<dbReference type="STRING" id="946122.A0A0C2WLC5"/>
<evidence type="ECO:0000313" key="10">
    <source>
        <dbReference type="EMBL" id="KIL62372.1"/>
    </source>
</evidence>
<dbReference type="PANTHER" id="PTHR24388">
    <property type="entry name" value="ZINC FINGER PROTEIN"/>
    <property type="match status" value="1"/>
</dbReference>
<organism evidence="10 11">
    <name type="scientific">Amanita muscaria (strain Koide BX008)</name>
    <dbReference type="NCBI Taxonomy" id="946122"/>
    <lineage>
        <taxon>Eukaryota</taxon>
        <taxon>Fungi</taxon>
        <taxon>Dikarya</taxon>
        <taxon>Basidiomycota</taxon>
        <taxon>Agaricomycotina</taxon>
        <taxon>Agaricomycetes</taxon>
        <taxon>Agaricomycetidae</taxon>
        <taxon>Agaricales</taxon>
        <taxon>Pluteineae</taxon>
        <taxon>Amanitaceae</taxon>
        <taxon>Amanita</taxon>
    </lineage>
</organism>
<evidence type="ECO:0000256" key="1">
    <source>
        <dbReference type="ARBA" id="ARBA00004123"/>
    </source>
</evidence>
<keyword evidence="11" id="KW-1185">Reference proteome</keyword>
<reference evidence="10 11" key="1">
    <citation type="submission" date="2014-04" db="EMBL/GenBank/DDBJ databases">
        <title>Evolutionary Origins and Diversification of the Mycorrhizal Mutualists.</title>
        <authorList>
            <consortium name="DOE Joint Genome Institute"/>
            <consortium name="Mycorrhizal Genomics Consortium"/>
            <person name="Kohler A."/>
            <person name="Kuo A."/>
            <person name="Nagy L.G."/>
            <person name="Floudas D."/>
            <person name="Copeland A."/>
            <person name="Barry K.W."/>
            <person name="Cichocki N."/>
            <person name="Veneault-Fourrey C."/>
            <person name="LaButti K."/>
            <person name="Lindquist E.A."/>
            <person name="Lipzen A."/>
            <person name="Lundell T."/>
            <person name="Morin E."/>
            <person name="Murat C."/>
            <person name="Riley R."/>
            <person name="Ohm R."/>
            <person name="Sun H."/>
            <person name="Tunlid A."/>
            <person name="Henrissat B."/>
            <person name="Grigoriev I.V."/>
            <person name="Hibbett D.S."/>
            <person name="Martin F."/>
        </authorList>
    </citation>
    <scope>NUCLEOTIDE SEQUENCE [LARGE SCALE GENOMIC DNA]</scope>
    <source>
        <strain evidence="10 11">Koide BX008</strain>
    </source>
</reference>
<evidence type="ECO:0000256" key="8">
    <source>
        <dbReference type="SAM" id="MobiDB-lite"/>
    </source>
</evidence>
<evidence type="ECO:0000313" key="11">
    <source>
        <dbReference type="Proteomes" id="UP000054549"/>
    </source>
</evidence>
<dbReference type="AlphaFoldDB" id="A0A0C2WLC5"/>
<feature type="compositionally biased region" description="Polar residues" evidence="8">
    <location>
        <begin position="148"/>
        <end position="161"/>
    </location>
</feature>
<comment type="subcellular location">
    <subcellularLocation>
        <location evidence="1">Nucleus</location>
    </subcellularLocation>
</comment>
<keyword evidence="3" id="KW-0677">Repeat</keyword>
<dbReference type="InterPro" id="IPR013087">
    <property type="entry name" value="Znf_C2H2_type"/>
</dbReference>
<dbReference type="PROSITE" id="PS50157">
    <property type="entry name" value="ZINC_FINGER_C2H2_2"/>
    <property type="match status" value="2"/>
</dbReference>
<keyword evidence="2" id="KW-0479">Metal-binding</keyword>
<evidence type="ECO:0000256" key="3">
    <source>
        <dbReference type="ARBA" id="ARBA00022737"/>
    </source>
</evidence>
<feature type="domain" description="C2H2-type" evidence="9">
    <location>
        <begin position="344"/>
        <end position="377"/>
    </location>
</feature>
<dbReference type="GO" id="GO:0008270">
    <property type="term" value="F:zinc ion binding"/>
    <property type="evidence" value="ECO:0007669"/>
    <property type="project" value="UniProtKB-KW"/>
</dbReference>
<name>A0A0C2WLC5_AMAMK</name>
<dbReference type="GO" id="GO:0005634">
    <property type="term" value="C:nucleus"/>
    <property type="evidence" value="ECO:0007669"/>
    <property type="project" value="UniProtKB-SubCell"/>
</dbReference>
<feature type="compositionally biased region" description="Basic and acidic residues" evidence="8">
    <location>
        <begin position="278"/>
        <end position="288"/>
    </location>
</feature>
<dbReference type="HOGENOM" id="CLU_705903_0_0_1"/>
<dbReference type="InterPro" id="IPR036236">
    <property type="entry name" value="Znf_C2H2_sf"/>
</dbReference>
<evidence type="ECO:0000256" key="5">
    <source>
        <dbReference type="ARBA" id="ARBA00022833"/>
    </source>
</evidence>
<dbReference type="SUPFAM" id="SSF57667">
    <property type="entry name" value="beta-beta-alpha zinc fingers"/>
    <property type="match status" value="2"/>
</dbReference>
<dbReference type="InterPro" id="IPR050527">
    <property type="entry name" value="Snail/Krueppel_Znf"/>
</dbReference>
<dbReference type="GO" id="GO:0000978">
    <property type="term" value="F:RNA polymerase II cis-regulatory region sequence-specific DNA binding"/>
    <property type="evidence" value="ECO:0007669"/>
    <property type="project" value="TreeGrafter"/>
</dbReference>
<keyword evidence="4 7" id="KW-0863">Zinc-finger</keyword>
<dbReference type="OrthoDB" id="3437960at2759"/>
<evidence type="ECO:0000256" key="6">
    <source>
        <dbReference type="ARBA" id="ARBA00023242"/>
    </source>
</evidence>
<evidence type="ECO:0000256" key="7">
    <source>
        <dbReference type="PROSITE-ProRule" id="PRU00042"/>
    </source>
</evidence>
<feature type="domain" description="C2H2-type" evidence="9">
    <location>
        <begin position="218"/>
        <end position="251"/>
    </location>
</feature>
<dbReference type="Gene3D" id="3.30.160.60">
    <property type="entry name" value="Classic Zinc Finger"/>
    <property type="match status" value="2"/>
</dbReference>
<sequence length="391" mass="42792">MSQGPDHWLLFNQPNVDHDATGEWQSTLVSWVGDPTTATSEVREKPASPQEILLTPYFTGPAGELPYTSHTIASMHTPGMIEEQDDTDLLNEYFLSLKLDDIPGQFYVDGNKRPRVAGHFSSQESPGIKLADTTDQILLSFDGDEHSQPGNGTPEFSVSSSYRTATTSGPFPVSPVAPYAYAVGQIVVPLEAAEEKPVVGSDAIQQAAGKRRKKDATYVCPYRKATPRCLATFTARHNLRYHLTSHLAQKPYKCVTCSYAAASPATTKRHQLTCKGTMSKDDPPESVKQHQSATTSGPFPVSPVAPYAVRQIVVPLEAAEENPVVGSDAIQQAAGKRHKKDATYVCPYRKATPRCPATFTARHNLRYHLNSHLGQKPYNFACYNETASVDL</sequence>
<dbReference type="Proteomes" id="UP000054549">
    <property type="component" value="Unassembled WGS sequence"/>
</dbReference>
<dbReference type="PANTHER" id="PTHR24388:SF54">
    <property type="entry name" value="PROTEIN ESCARGOT"/>
    <property type="match status" value="1"/>
</dbReference>
<proteinExistence type="predicted"/>
<gene>
    <name evidence="10" type="ORF">M378DRAFT_12848</name>
</gene>
<evidence type="ECO:0000259" key="9">
    <source>
        <dbReference type="PROSITE" id="PS50157"/>
    </source>
</evidence>